<dbReference type="Proteomes" id="UP000814128">
    <property type="component" value="Unassembled WGS sequence"/>
</dbReference>
<evidence type="ECO:0000313" key="2">
    <source>
        <dbReference type="Proteomes" id="UP000814128"/>
    </source>
</evidence>
<organism evidence="1 2">
    <name type="scientific">Vararia minispora EC-137</name>
    <dbReference type="NCBI Taxonomy" id="1314806"/>
    <lineage>
        <taxon>Eukaryota</taxon>
        <taxon>Fungi</taxon>
        <taxon>Dikarya</taxon>
        <taxon>Basidiomycota</taxon>
        <taxon>Agaricomycotina</taxon>
        <taxon>Agaricomycetes</taxon>
        <taxon>Russulales</taxon>
        <taxon>Lachnocladiaceae</taxon>
        <taxon>Vararia</taxon>
    </lineage>
</organism>
<gene>
    <name evidence="1" type="ORF">K488DRAFT_42229</name>
</gene>
<name>A0ACB8QVN4_9AGAM</name>
<dbReference type="EMBL" id="MU273477">
    <property type="protein sequence ID" value="KAI0035921.1"/>
    <property type="molecule type" value="Genomic_DNA"/>
</dbReference>
<accession>A0ACB8QVN4</accession>
<reference evidence="1" key="2">
    <citation type="journal article" date="2022" name="New Phytol.">
        <title>Evolutionary transition to the ectomycorrhizal habit in the genomes of a hyperdiverse lineage of mushroom-forming fungi.</title>
        <authorList>
            <person name="Looney B."/>
            <person name="Miyauchi S."/>
            <person name="Morin E."/>
            <person name="Drula E."/>
            <person name="Courty P.E."/>
            <person name="Kohler A."/>
            <person name="Kuo A."/>
            <person name="LaButti K."/>
            <person name="Pangilinan J."/>
            <person name="Lipzen A."/>
            <person name="Riley R."/>
            <person name="Andreopoulos W."/>
            <person name="He G."/>
            <person name="Johnson J."/>
            <person name="Nolan M."/>
            <person name="Tritt A."/>
            <person name="Barry K.W."/>
            <person name="Grigoriev I.V."/>
            <person name="Nagy L.G."/>
            <person name="Hibbett D."/>
            <person name="Henrissat B."/>
            <person name="Matheny P.B."/>
            <person name="Labbe J."/>
            <person name="Martin F.M."/>
        </authorList>
    </citation>
    <scope>NUCLEOTIDE SEQUENCE</scope>
    <source>
        <strain evidence="1">EC-137</strain>
    </source>
</reference>
<protein>
    <submittedName>
        <fullName evidence="1">Uncharacterized protein</fullName>
    </submittedName>
</protein>
<proteinExistence type="predicted"/>
<reference evidence="1" key="1">
    <citation type="submission" date="2021-02" db="EMBL/GenBank/DDBJ databases">
        <authorList>
            <consortium name="DOE Joint Genome Institute"/>
            <person name="Ahrendt S."/>
            <person name="Looney B.P."/>
            <person name="Miyauchi S."/>
            <person name="Morin E."/>
            <person name="Drula E."/>
            <person name="Courty P.E."/>
            <person name="Chicoki N."/>
            <person name="Fauchery L."/>
            <person name="Kohler A."/>
            <person name="Kuo A."/>
            <person name="Labutti K."/>
            <person name="Pangilinan J."/>
            <person name="Lipzen A."/>
            <person name="Riley R."/>
            <person name="Andreopoulos W."/>
            <person name="He G."/>
            <person name="Johnson J."/>
            <person name="Barry K.W."/>
            <person name="Grigoriev I.V."/>
            <person name="Nagy L."/>
            <person name="Hibbett D."/>
            <person name="Henrissat B."/>
            <person name="Matheny P.B."/>
            <person name="Labbe J."/>
            <person name="Martin F."/>
        </authorList>
    </citation>
    <scope>NUCLEOTIDE SEQUENCE</scope>
    <source>
        <strain evidence="1">EC-137</strain>
    </source>
</reference>
<keyword evidence="2" id="KW-1185">Reference proteome</keyword>
<evidence type="ECO:0000313" key="1">
    <source>
        <dbReference type="EMBL" id="KAI0035921.1"/>
    </source>
</evidence>
<sequence length="2046" mass="223445">MSWWTPAWPTLPAFDFSLPTDIQRRFLSYVLKRALGRFVKPGQFNVQQIDSQVGSGYFQVRDLEIDHDGVNGLLSGLPVELQDGTVGSISARIPWSNPIGGNIELSLSSLHLTLKLVASVDDVPVSPVDLANSVANFAEEFVHNELSAGEEDALRQSIHSELDPVDFPSNSTGIVPGGLDPFEQSGERQHISSDKQTSDDPAGISLFATLFERLLLRFEMNVVDTRITLVHPGHAAYTVTLSELLFSKEPSDARAPGTVREEMRVMRMSGFSVSCCNLDPSALHFHRPPVGAPGLRTARTSTLSTDIQLSPPHSDSDIDEASEALMSQSLAALPPRSHVQLDADADVESSVLFQSALSLLPEISDSGNEDADKVTPSMHGRHSSSEIDMPGPDSVHETLLSLDAEPLVVHISLSFPSNFSPRSDSYTPDNLTTGHPSSSTNGGRAATISITCGILAFALRPWLVSALAELVDAFASHAGSSSGAPPPDAPKQGSITSHSLLHEVEISVRTRGLLFLLLSSANSTDDTRNFFSQPLATPSLRGSFVRVFADTVKCDVSLAAAEVHPTPTQRSSQAHRTRGTSTFSCFRARLSVYDISLLGFVPDVLSYKEAYRVFPILITDSHLPSQYAAEHNPPPSLSEASVRAERTSPPDLPEFYYVDWLSPSTRTDHPKLSMWRTKPPSRARHARPSSVDTVVASPSLPQSASPGPGREPSLPHGLGPAISVQFNSPSSQESGTGPPLSVCADLAPLRLLLDFRTLLGRTGDDTQPSTALQFVCDVTERMERLLPVSMPRAKGTRLIIIMSDGGNTAPLTEKGHEEIEKLERLLFDDLDLSTDYRSYETGARPGPSLKPPVVKTTIRLPMTRFELRNSCDESRFSTVVLDIHDVVLRLSSKTSDNAHSTPQPHPSAAPVSSKDNLIVEIGRLVAAVSQSQQDVICAFASVGSLAARSPTTSSHTSCHAQLTLSSVSGRDAAAATVVALDVPSVYVNVSKHALDSLQMWADGVSKLTEHALASPADDGAASGSKAPSIIGSRFFLEQRRASQDSPTERETVGTSGSGQTIFKVTIAEVYARLQLDRLNGSDARVVPFDILASDSDILLEMKPDGKARNHPFCLPPAYTLRLGRNCVHSFGSRPGCYRSCQLMSQHRRMVQLRFASSVVAGSLAKESRVDVTLSGFTFNFFPDIQWALALAEFVKAPPGVFEGVPPSEQTVVEARIREGAIRLFAPAHPGAFIVHLGELDLFTALTSDSSNLGCRVSVPSLNTLFTDDFSSLSERLLSKDTRPYRGLKYWKKSYYTLIAEFFNATVLVDRFIGPPSKHDVSVEGANVLLHLCADTGTALGAFFGDFLRIFAGELTEPVPGSKTLQYERAPADVSTERRKSDTLMSLVDEGAFRAVPEVGPPPDMVSDDLPVNMDYLDESYGAAAGLREIDDSDLDDFGDTYTPDVDETDPHIISRVGGETIRLLQLDGLSIAENHFNSLPVIAEEIPHARNATHTFRLHKGELTLLLYDGYDLTSTRRTIELEVKEMKKRLAKIRQLVAEGQKYDPIADETSTLLFNSIYVGLQDDAADMEPDVLIAAIDEELREDLDPETATQSSWQSLKPQQTRKLPTPASTAPRSGRTRRLTRASTPSIEFKLQGVSAVYDQYAPQEDLSSRIFVTIRDAEILDHIKTSTWRKFLAALRSDSRGNVRETGSNMVRIELQNIRPVPEHTSEEVRLRAKLLPLRLHVDQDALDFLKKFFMFKDPNASVVPPSPPVEEAYIQRAEVFPVGIKLDYKPRRVDYRALRDGRTIELMNFFHFDGAEMTLRHVTVNGVTGWARFFDMLNDIWTPDVKATQLADMISGVAPIRSVVNVGSGVADLVLLPIAQYRKDGRLIRGVQKGAKAFVKSTAVEAVKLGARLATGTQVILERTENILGSQFNETETVMVREDFDLNTSEDSVGEQVTDPISRYAEQPVDMKEGIQTAYASMRRNLNSAAQTILAVPMEVYERSGNGGAVRAVIRAVPIAVLKPMIGASEAVSKALLGLQNTMDPNVRLENDAKYKRRT</sequence>
<comment type="caution">
    <text evidence="1">The sequence shown here is derived from an EMBL/GenBank/DDBJ whole genome shotgun (WGS) entry which is preliminary data.</text>
</comment>